<dbReference type="Pfam" id="PF14844">
    <property type="entry name" value="PH_BEACH"/>
    <property type="match status" value="1"/>
</dbReference>
<gene>
    <name evidence="8 9" type="primary">LOC112043653</name>
</gene>
<protein>
    <submittedName>
        <fullName evidence="8 9">Lysosomal-trafficking regulator isoform X1</fullName>
    </submittedName>
</protein>
<evidence type="ECO:0000259" key="6">
    <source>
        <dbReference type="PROSITE" id="PS51783"/>
    </source>
</evidence>
<feature type="compositionally biased region" description="Basic and acidic residues" evidence="4">
    <location>
        <begin position="2078"/>
        <end position="2092"/>
    </location>
</feature>
<evidence type="ECO:0000256" key="2">
    <source>
        <dbReference type="ARBA" id="ARBA00022737"/>
    </source>
</evidence>
<feature type="region of interest" description="Disordered" evidence="4">
    <location>
        <begin position="1390"/>
        <end position="1415"/>
    </location>
</feature>
<dbReference type="PROSITE" id="PS50294">
    <property type="entry name" value="WD_REPEATS_REGION"/>
    <property type="match status" value="1"/>
</dbReference>
<dbReference type="PROSITE" id="PS51783">
    <property type="entry name" value="PH_BEACH"/>
    <property type="match status" value="1"/>
</dbReference>
<dbReference type="PROSITE" id="PS50197">
    <property type="entry name" value="BEACH"/>
    <property type="match status" value="1"/>
</dbReference>
<dbReference type="InterPro" id="IPR036372">
    <property type="entry name" value="BEACH_dom_sf"/>
</dbReference>
<proteinExistence type="predicted"/>
<dbReference type="Gene3D" id="1.10.1540.10">
    <property type="entry name" value="BEACH domain"/>
    <property type="match status" value="1"/>
</dbReference>
<dbReference type="InterPro" id="IPR023362">
    <property type="entry name" value="PH-BEACH_dom"/>
</dbReference>
<evidence type="ECO:0000313" key="7">
    <source>
        <dbReference type="Proteomes" id="UP001652582"/>
    </source>
</evidence>
<dbReference type="InterPro" id="IPR036322">
    <property type="entry name" value="WD40_repeat_dom_sf"/>
</dbReference>
<dbReference type="InterPro" id="IPR019775">
    <property type="entry name" value="WD40_repeat_CS"/>
</dbReference>
<dbReference type="GeneID" id="112043653"/>
<evidence type="ECO:0000313" key="9">
    <source>
        <dbReference type="RefSeq" id="XP_052739534.1"/>
    </source>
</evidence>
<feature type="region of interest" description="Disordered" evidence="4">
    <location>
        <begin position="94"/>
        <end position="120"/>
    </location>
</feature>
<dbReference type="SUPFAM" id="SSF50729">
    <property type="entry name" value="PH domain-like"/>
    <property type="match status" value="1"/>
</dbReference>
<dbReference type="Gene3D" id="2.30.29.30">
    <property type="entry name" value="Pleckstrin-homology domain (PH domain)/Phosphotyrosine-binding domain (PTB)"/>
    <property type="match status" value="1"/>
</dbReference>
<feature type="compositionally biased region" description="Basic and acidic residues" evidence="4">
    <location>
        <begin position="2055"/>
        <end position="2066"/>
    </location>
</feature>
<feature type="region of interest" description="Disordered" evidence="4">
    <location>
        <begin position="214"/>
        <end position="267"/>
    </location>
</feature>
<reference evidence="8 9" key="1">
    <citation type="submission" date="2025-05" db="UniProtKB">
        <authorList>
            <consortium name="RefSeq"/>
        </authorList>
    </citation>
    <scope>IDENTIFICATION</scope>
</reference>
<dbReference type="PANTHER" id="PTHR13743:SF86">
    <property type="entry name" value="LYSOSOMAL-TRAFFICKING REGULATOR"/>
    <property type="match status" value="1"/>
</dbReference>
<dbReference type="InterPro" id="IPR015943">
    <property type="entry name" value="WD40/YVTN_repeat-like_dom_sf"/>
</dbReference>
<dbReference type="SUPFAM" id="SSF50978">
    <property type="entry name" value="WD40 repeat-like"/>
    <property type="match status" value="1"/>
</dbReference>
<dbReference type="SMART" id="SM00320">
    <property type="entry name" value="WD40"/>
    <property type="match status" value="2"/>
</dbReference>
<dbReference type="PROSITE" id="PS00678">
    <property type="entry name" value="WD_REPEATS_1"/>
    <property type="match status" value="1"/>
</dbReference>
<evidence type="ECO:0000256" key="1">
    <source>
        <dbReference type="ARBA" id="ARBA00022574"/>
    </source>
</evidence>
<feature type="repeat" description="WD" evidence="3">
    <location>
        <begin position="3385"/>
        <end position="3426"/>
    </location>
</feature>
<dbReference type="PANTHER" id="PTHR13743">
    <property type="entry name" value="BEIGE/BEACH-RELATED"/>
    <property type="match status" value="1"/>
</dbReference>
<dbReference type="InterPro" id="IPR050865">
    <property type="entry name" value="BEACH_Domain"/>
</dbReference>
<dbReference type="InterPro" id="IPR001680">
    <property type="entry name" value="WD40_rpt"/>
</dbReference>
<feature type="region of interest" description="Disordered" evidence="4">
    <location>
        <begin position="1090"/>
        <end position="1114"/>
    </location>
</feature>
<organism evidence="7 8">
    <name type="scientific">Bicyclus anynana</name>
    <name type="common">Squinting bush brown butterfly</name>
    <dbReference type="NCBI Taxonomy" id="110368"/>
    <lineage>
        <taxon>Eukaryota</taxon>
        <taxon>Metazoa</taxon>
        <taxon>Ecdysozoa</taxon>
        <taxon>Arthropoda</taxon>
        <taxon>Hexapoda</taxon>
        <taxon>Insecta</taxon>
        <taxon>Pterygota</taxon>
        <taxon>Neoptera</taxon>
        <taxon>Endopterygota</taxon>
        <taxon>Lepidoptera</taxon>
        <taxon>Glossata</taxon>
        <taxon>Ditrysia</taxon>
        <taxon>Papilionoidea</taxon>
        <taxon>Nymphalidae</taxon>
        <taxon>Satyrinae</taxon>
        <taxon>Satyrini</taxon>
        <taxon>Mycalesina</taxon>
        <taxon>Bicyclus</taxon>
    </lineage>
</organism>
<feature type="compositionally biased region" description="Low complexity" evidence="4">
    <location>
        <begin position="1090"/>
        <end position="1099"/>
    </location>
</feature>
<name>A0ABM3LKC5_BICAN</name>
<dbReference type="InterPro" id="IPR000409">
    <property type="entry name" value="BEACH_dom"/>
</dbReference>
<feature type="compositionally biased region" description="Acidic residues" evidence="4">
    <location>
        <begin position="1393"/>
        <end position="1404"/>
    </location>
</feature>
<evidence type="ECO:0000256" key="3">
    <source>
        <dbReference type="PROSITE-ProRule" id="PRU00221"/>
    </source>
</evidence>
<feature type="domain" description="BEACH" evidence="5">
    <location>
        <begin position="2926"/>
        <end position="3224"/>
    </location>
</feature>
<evidence type="ECO:0000313" key="8">
    <source>
        <dbReference type="RefSeq" id="XP_052739533.1"/>
    </source>
</evidence>
<feature type="compositionally biased region" description="Low complexity" evidence="4">
    <location>
        <begin position="2140"/>
        <end position="2158"/>
    </location>
</feature>
<dbReference type="SUPFAM" id="SSF81837">
    <property type="entry name" value="BEACH domain"/>
    <property type="match status" value="1"/>
</dbReference>
<keyword evidence="1 3" id="KW-0853">WD repeat</keyword>
<dbReference type="Proteomes" id="UP001652582">
    <property type="component" value="Chromosome 9"/>
</dbReference>
<dbReference type="RefSeq" id="XP_052739534.1">
    <property type="nucleotide sequence ID" value="XM_052883574.1"/>
</dbReference>
<feature type="domain" description="BEACH-type PH" evidence="6">
    <location>
        <begin position="2825"/>
        <end position="2921"/>
    </location>
</feature>
<keyword evidence="7" id="KW-1185">Reference proteome</keyword>
<feature type="region of interest" description="Disordered" evidence="4">
    <location>
        <begin position="2055"/>
        <end position="2161"/>
    </location>
</feature>
<dbReference type="SMART" id="SM01026">
    <property type="entry name" value="Beach"/>
    <property type="match status" value="1"/>
</dbReference>
<dbReference type="Gene3D" id="2.130.10.10">
    <property type="entry name" value="YVTN repeat-like/Quinoprotein amine dehydrogenase"/>
    <property type="match status" value="1"/>
</dbReference>
<dbReference type="PROSITE" id="PS50082">
    <property type="entry name" value="WD_REPEATS_2"/>
    <property type="match status" value="1"/>
</dbReference>
<accession>A0ABM3LKC5</accession>
<dbReference type="InterPro" id="IPR011993">
    <property type="entry name" value="PH-like_dom_sf"/>
</dbReference>
<feature type="compositionally biased region" description="Basic and acidic residues" evidence="4">
    <location>
        <begin position="1406"/>
        <end position="1415"/>
    </location>
</feature>
<dbReference type="RefSeq" id="XP_052739533.1">
    <property type="nucleotide sequence ID" value="XM_052883573.1"/>
</dbReference>
<sequence length="3574" mass="387841">MSVEEEPDALKIYWDHFFKAETGTYEKSTWLELFLAEFIIRLNDGQNPKKLINFCPVSGVVTLVGCELLCGVHRVTSSINTHYSVALPSFEPPAPAPVPAGDTNGAAAESKAEEAPRPASVFSRMNTQSSAAILRSYLLGGVAWRCLVLLRALGVEGLSCCRQLSSVLIWLFGETCAGGEPRAASPPPVRDGSLRRPPIQELFSSRIWAKQKPYNVSNSTGSSEKSYLLGRVRTNGQPKSDAESKIKKRSTRSSEQSSESGDSNDDLEILNRSMTIKVCSPNDDFDYFNSPIRSPDYLNQTLYIDPLYSPRKAKPKADDYMTEKHRDIINSEISTFEFTLIITDLLQELCKAESSLSGSEGSQISMQCINFSLKNLCSLQFGSLPAQSAPYEPFEMSRVKVALTELLIVSLDQVLIHSDLCAKLINNGILPMLLRILEDVICKSGAKYNTKERQNRAKEMDTKSETESANLLKFVFGIAYSITAFFHCLLMQCRSVEKLREFTEQFKLYGECLKGGLLKECMELMIRIPGADAKEEAVILIRKLIDSIGKLISAMKRVRSEVIHSAACPRSRHKACRQRVAAGMHHHHDILGEAGTGLPLPSACCVSVLYGTLTSLVPDEEVSAQKTLRNRILRVMLKCGVCCCFSPSFLMENIVRLMLTHSNVASLCLQLLEHTVYGDLGASVLIPKVTDQLPCSICEQSDSNRDLGRKYCPHGVSPIDRKSVWSFLIHYNSLLQLDNHNDVLHATVRHLLKVTPKCRMEMKYELLFSVIYPTFIVSKHRYTMRVEESAYFLTVSCLNIFASLLNTVSFAEQFIQKGGLSYVLELVSLPEFSNQCCAILEIAIIVEIFKLIKENVELTYFREMRSLASVQILFKSLTDMTEKCYKIYKTKIPIEKFDELCDISKEKEMLAIPTSDQSRQTRPATTPIAIKSTFAYESTTEETVEDHIEVLKNVCTFWKSCAGLCLYSPMFREYAVGQPVFAHSYALLKLLLHYLCNCDCAPAEAKVLIKIMESLLTVQFSVSDATSGRSKQTSCAVVRSALSARACGGVRALCDALVGVALAAPSSRHAMPRLTPLKVPPLFCPSGSSSPECSSSEESAVGPYASEHSESRALPDDGYEADVEIGMQDAPTKTRKLSESLAVLNNVPGLHPQETLLDCPEYSESGELAHPELCVIVVDILSQLIDRLLSSEQYDKEQGEEVSRVCSGLARAWGARLAGARAPPLLLARLLAHDAPPARLLADTNAKYAELQRSILELVVAVAAHSIEAAELCALLRLFAAERPPLALLLRALRRLVERAAPHAPDCILSFPIDVDPEEYPAEEAVGSSFNQQAELSARRLRQAHSRAGVWSSWAASAARCAVGGAGWTPWMAGFGVAIWLRLAPHHSPPACEETEEWQEEPPDPDGPKSPRKEPPAKAELLHVFSVGHDSLVFELWVNTSNGELTVRLTRPDAQGSKLVSAARSRPGLGARWSCLALNVAERVHKRRIHIQVRVTSVVCGELTERLTRPDAQGSKLASAARSRPGLGARWSCLALNVAERVHKSRIHIQVRVTSVVCGELTERLTRPDAQGSKLVSAARSRPGLGARWSCLALNVAERVHKRRIHIQVTIYVNGRECETLSLLLQGILVRKATPSSVLLGQAGRTRGAGALHVAHVRVFRTPALSAPAALHLAAHPPDLPCQIPCESANYPSIITPELLDMDIDWDSVYEISSATLRELHESLLLSFCAHSPEVMSLYHQAPAVPTVFGSRGWQTAGGACGEAPDALRVRWAGPPRAARRRGLAPALLALGGPEVLLYLFARVVELEGSAEEQAGALQIALRACGADARLGAQLHAGAALDLLLPVLAAPACRVSHHMLQVIFESACSGVVLAAGGGGGAAATLRARTDAVLLEPRLLVLLVRAWRHFDCGALLWEADGARAHGSPWELALAALGALLHPAHPRLRYNHYQASRVDLLRHLLLACKERFLNSERPAFGQETSVALVALVRALLGHPPLLCHLALLADFLLLMHQASDTFVTHSRANYYFLLSADTPETCDFNLLNFIHKRHRTKTDNKQTYDTTDKSSSSSVSEDAGDQHVRGSDSDKTDPDSADSTKQMKGLINEQIRERRHKLSSTSEASDGTTEKSTEESADEAEGAGAEASEGADAAEGAGAEAEAEAERALDGYIVVDSDDVSHTTVDLFTSGIYQQRRVRAGAEPGWQACEGLLLLLRDAIAALPDHMLVQAVAAAIQPDTLVVLANHRQAGVRAAVVRAVCALQRRHAAALPHHCLVQLANQISLYPASWELAAACAALLTRRDVPLEDQLDEDVWRALDEEAAHRSPPLLALLPLAAGAADVPLAHNIAALARRLVDKASLKALNEVALVEVAVRAVRAVGRQEERFEGRELLLDDLTELLARLAGRLLAGNHSMQGIVDMHNMLRFVECERAAGAGAPPDGVVGAARAAQVALFAAQLDHLELRLRLHHHQPRPAGLLSTVLTSAVEGGLSARSEAAELAARHGAVLARAVAFLVTRPESAPLQPEAELFERLLRALLAGAHGGDGASRLFGGAQDGGALAALFWWAASPAPAARPLQPRLLRALYHAPAAALRALAPRAREPAALRKLAVYLLSLLQHVHLRAERGAGVELAITDWARDWAVGAQAELAERVRGPALPAEAGRLLAEDRARWARQHAGPRARAAVLKAACAREAQARAATEAAMGATRGVVETQNGERKAFLEHLRRAHARSAAAGARWQRIVDAHTHELGVWHSARGYPRAWQLDSTEGPGRVRVRLRRAHLRIPARFLQPAQRHKAAAALLPGPLRAVLGAGARGGAAARLALGETVAHTARAVRVSVAAEAPGELLLTDRCLHFVPEEEGPGGEGAASWSLGAVARVATRRWCLQERALELFLCCGRALMLAFADTAERAAFLAALARAHLPNKTEPDSLAEAMNQWRVGAITNWEYLMILNGLAGRSYNDLMQYPVFPFVLADYSSKLLDLHSPASFRDLAKPVAVQHKDREQHYVATYSDLSAARRDGCSPLLSRQPHHYASLYSNSGGVLHYLVRLPPFTELFLQYQDDNFDMPDRTFHSLATTWRLITRDSPTDVKELIPELFYLPELFYNTEGLELGVRQCGLRVDAVQLPPWAADARLFTLVHRQALEAPLVTERLPLWVDLVFGYKQTGQAAVDAINVFPACTYYGFDPSSLEEEVDRLAAAAMVRTYGQAPRQLLRAPHPQRAPELAPRAATGACAGAVGVRWGRYCGSPALAAPGVAARRVCAGAARLQPLAHARAVAACPPACALLVRRDEWSCSGEGASAGAGGEALCAVTWAHADHAVRVRRRRDLPPETLLHLSPQEQVTAGCGWSGRGGWGASGALGLSTGRVLALRAGARVSVHALHAHRAPVTQLVLCPPASLLVSADADGLIVLWDLNELTYIRTLPNRDMLPLRCLAVSETLSDVATAHAPAGGGGALLRVHTVNARFVGSARVPEAATCAAYSAAPEGVSVNCVALGLATGAVRLYSAWDLRPLAYVPPPARAAPLLSLAYGADSQLLFACYADGAVLAWESTEGGAKPAPVRILPAHALL</sequence>
<dbReference type="CDD" id="cd06071">
    <property type="entry name" value="Beach"/>
    <property type="match status" value="1"/>
</dbReference>
<keyword evidence="2" id="KW-0677">Repeat</keyword>
<feature type="compositionally biased region" description="Polar residues" evidence="4">
    <location>
        <begin position="214"/>
        <end position="225"/>
    </location>
</feature>
<dbReference type="Pfam" id="PF02138">
    <property type="entry name" value="Beach"/>
    <property type="match status" value="1"/>
</dbReference>
<evidence type="ECO:0000256" key="4">
    <source>
        <dbReference type="SAM" id="MobiDB-lite"/>
    </source>
</evidence>
<evidence type="ECO:0000259" key="5">
    <source>
        <dbReference type="PROSITE" id="PS50197"/>
    </source>
</evidence>